<dbReference type="Proteomes" id="UP001501166">
    <property type="component" value="Unassembled WGS sequence"/>
</dbReference>
<dbReference type="InterPro" id="IPR029491">
    <property type="entry name" value="Helicase_HTH"/>
</dbReference>
<protein>
    <recommendedName>
        <fullName evidence="1">Helicase Helix-turn-helix domain-containing protein</fullName>
    </recommendedName>
</protein>
<evidence type="ECO:0000313" key="3">
    <source>
        <dbReference type="Proteomes" id="UP001501166"/>
    </source>
</evidence>
<proteinExistence type="predicted"/>
<dbReference type="Pfam" id="PF14493">
    <property type="entry name" value="HTH_40"/>
    <property type="match status" value="1"/>
</dbReference>
<sequence>MIDEFTSQYVLSQLTEDSQVTAKQLHLISQGRRTASVLFNIEKNRLYSLYSLFHHWTDADWDALVSHFLQKKWVTLKGETLQLTENGLASKKAFLETCPPLVTIDSLEYTKTRKPLWDRFIFVNQIVSEYKHQNVQYTPYLNTLVEQQETKRWLKDHGPSLESFSNKWIPEVFQFMSSLSEEQANIVASLQVGHQQTGRTRRQLRETLHFSDNQLTILLHHTIEKLIHYSKNHTSLLRDLVHTVHKENDYGLSTSTYQTQKMLEDGKTIRQISQMRKLKENTIKEHVLEMVLVNHWKGYKSLIPSSDYDILHNLLKRHPSLLYSEAKSEHSQLDFFWFRLIEIERMRRHDS</sequence>
<dbReference type="EMBL" id="BAAACW010000046">
    <property type="protein sequence ID" value="GAA0357387.1"/>
    <property type="molecule type" value="Genomic_DNA"/>
</dbReference>
<organism evidence="2 3">
    <name type="scientific">Alkalibacterium iburiense</name>
    <dbReference type="NCBI Taxonomy" id="290589"/>
    <lineage>
        <taxon>Bacteria</taxon>
        <taxon>Bacillati</taxon>
        <taxon>Bacillota</taxon>
        <taxon>Bacilli</taxon>
        <taxon>Lactobacillales</taxon>
        <taxon>Carnobacteriaceae</taxon>
        <taxon>Alkalibacterium</taxon>
    </lineage>
</organism>
<dbReference type="RefSeq" id="WP_343754221.1">
    <property type="nucleotide sequence ID" value="NZ_BAAACW010000046.1"/>
</dbReference>
<keyword evidence="3" id="KW-1185">Reference proteome</keyword>
<comment type="caution">
    <text evidence="2">The sequence shown here is derived from an EMBL/GenBank/DDBJ whole genome shotgun (WGS) entry which is preliminary data.</text>
</comment>
<evidence type="ECO:0000313" key="2">
    <source>
        <dbReference type="EMBL" id="GAA0357387.1"/>
    </source>
</evidence>
<evidence type="ECO:0000259" key="1">
    <source>
        <dbReference type="Pfam" id="PF14493"/>
    </source>
</evidence>
<accession>A0ABN0X7W2</accession>
<gene>
    <name evidence="2" type="ORF">GCM10008932_07830</name>
</gene>
<feature type="domain" description="Helicase Helix-turn-helix" evidence="1">
    <location>
        <begin position="256"/>
        <end position="340"/>
    </location>
</feature>
<name>A0ABN0X7W2_9LACT</name>
<reference evidence="2 3" key="1">
    <citation type="journal article" date="2019" name="Int. J. Syst. Evol. Microbiol.">
        <title>The Global Catalogue of Microorganisms (GCM) 10K type strain sequencing project: providing services to taxonomists for standard genome sequencing and annotation.</title>
        <authorList>
            <consortium name="The Broad Institute Genomics Platform"/>
            <consortium name="The Broad Institute Genome Sequencing Center for Infectious Disease"/>
            <person name="Wu L."/>
            <person name="Ma J."/>
        </authorList>
    </citation>
    <scope>NUCLEOTIDE SEQUENCE [LARGE SCALE GENOMIC DNA]</scope>
    <source>
        <strain evidence="2 3">JCM 12662</strain>
    </source>
</reference>